<reference evidence="2 3" key="1">
    <citation type="submission" date="2023-12" db="EMBL/GenBank/DDBJ databases">
        <title>Genomic sequences of Capnocytophaga and Parvimonas strains.</title>
        <authorList>
            <person name="Watt R.M."/>
            <person name="Wang M."/>
            <person name="Yang T."/>
            <person name="Tong W.M."/>
        </authorList>
    </citation>
    <scope>NUCLEOTIDE SEQUENCE [LARGE SCALE GENOMIC DNA]</scope>
    <source>
        <strain evidence="2 3">CCUG 13156</strain>
    </source>
</reference>
<name>A0ABU5Y949_9FLAO</name>
<feature type="transmembrane region" description="Helical" evidence="1">
    <location>
        <begin position="238"/>
        <end position="258"/>
    </location>
</feature>
<proteinExistence type="predicted"/>
<keyword evidence="3" id="KW-1185">Reference proteome</keyword>
<dbReference type="EMBL" id="JAYKBV010000007">
    <property type="protein sequence ID" value="MEB3040300.1"/>
    <property type="molecule type" value="Genomic_DNA"/>
</dbReference>
<evidence type="ECO:0008006" key="4">
    <source>
        <dbReference type="Google" id="ProtNLM"/>
    </source>
</evidence>
<sequence>MKLTTLLEIKGIDPLPLQYFKPHGGVILMDENEREAILLWIRQCNLGFELLPLFSNQESDCVAIYTSGFLKGKVAIVRHDEAVFAPQFKSLDSFLKAYEKAAKQTDFYDWEDIEEEDYPITEENEAEPIVLQECWQHIKAADFISDIQKETIQTMAIWLTPPSELDTLLPFVQKEFALKDNMSVVAYAIDTLGIIHQYAPAKPLIAELLKTRRFANYYRRNELYHGEFELKETLIGKAWNSFLMVITIPFMLLSLLFVELTNRFRKKK</sequence>
<gene>
    <name evidence="2" type="ORF">VJJ49_06285</name>
</gene>
<keyword evidence="1" id="KW-0472">Membrane</keyword>
<accession>A0ABU5Y949</accession>
<comment type="caution">
    <text evidence="2">The sequence shown here is derived from an EMBL/GenBank/DDBJ whole genome shotgun (WGS) entry which is preliminary data.</text>
</comment>
<dbReference type="Proteomes" id="UP001324270">
    <property type="component" value="Unassembled WGS sequence"/>
</dbReference>
<organism evidence="2 3">
    <name type="scientific">Capnocytophaga gingivalis</name>
    <dbReference type="NCBI Taxonomy" id="1017"/>
    <lineage>
        <taxon>Bacteria</taxon>
        <taxon>Pseudomonadati</taxon>
        <taxon>Bacteroidota</taxon>
        <taxon>Flavobacteriia</taxon>
        <taxon>Flavobacteriales</taxon>
        <taxon>Flavobacteriaceae</taxon>
        <taxon>Capnocytophaga</taxon>
    </lineage>
</organism>
<protein>
    <recommendedName>
        <fullName evidence="4">DUF4253 domain-containing protein</fullName>
    </recommendedName>
</protein>
<keyword evidence="1" id="KW-0812">Transmembrane</keyword>
<keyword evidence="1" id="KW-1133">Transmembrane helix</keyword>
<evidence type="ECO:0000313" key="2">
    <source>
        <dbReference type="EMBL" id="MEB3040300.1"/>
    </source>
</evidence>
<dbReference type="RefSeq" id="WP_323979342.1">
    <property type="nucleotide sequence ID" value="NZ_JAYKBV010000007.1"/>
</dbReference>
<evidence type="ECO:0000313" key="3">
    <source>
        <dbReference type="Proteomes" id="UP001324270"/>
    </source>
</evidence>
<evidence type="ECO:0000256" key="1">
    <source>
        <dbReference type="SAM" id="Phobius"/>
    </source>
</evidence>